<gene>
    <name evidence="1" type="ORF">KRX52_11050</name>
</gene>
<protein>
    <submittedName>
        <fullName evidence="1">Heme-binding protein</fullName>
    </submittedName>
</protein>
<dbReference type="Pfam" id="PF03928">
    <property type="entry name" value="HbpS-like"/>
    <property type="match status" value="1"/>
</dbReference>
<dbReference type="PANTHER" id="PTHR34309:SF1">
    <property type="entry name" value="PROTEIN GLCG"/>
    <property type="match status" value="1"/>
</dbReference>
<proteinExistence type="predicted"/>
<accession>A0ABS6MWZ3</accession>
<dbReference type="RefSeq" id="WP_217681787.1">
    <property type="nucleotide sequence ID" value="NZ_JAHRGL010000025.1"/>
</dbReference>
<reference evidence="1 2" key="1">
    <citation type="submission" date="2021-06" db="EMBL/GenBank/DDBJ databases">
        <title>Differences between aerobic and microaerobic xylene degrading microbial communities.</title>
        <authorList>
            <person name="Banerjee S."/>
            <person name="Tancsics A."/>
        </authorList>
    </citation>
    <scope>NUCLEOTIDE SEQUENCE [LARGE SCALE GENOMIC DNA]</scope>
    <source>
        <strain evidence="1 2">MAP12</strain>
    </source>
</reference>
<sequence>MPVTTLRVDAPDLHWQAAQRAVAAAVAQACALGIRIHVAVVDRAGHTLAYLRMNGAFLHSEGIAVDKAYTAASFGFPTRDWLEVLGDNPRLRLGLPARERLVVFGGGLPILLDGHCLGGIGVSGGSEEQDEACAEAGLRAMRATALRIPR</sequence>
<name>A0ABS6MWZ3_9GAMM</name>
<dbReference type="EMBL" id="JAHRGL010000025">
    <property type="protein sequence ID" value="MBV2133333.1"/>
    <property type="molecule type" value="Genomic_DNA"/>
</dbReference>
<dbReference type="InterPro" id="IPR005624">
    <property type="entry name" value="PduO/GlcC-like"/>
</dbReference>
<dbReference type="Proteomes" id="UP000813068">
    <property type="component" value="Unassembled WGS sequence"/>
</dbReference>
<dbReference type="PANTHER" id="PTHR34309">
    <property type="entry name" value="SLR1406 PROTEIN"/>
    <property type="match status" value="1"/>
</dbReference>
<evidence type="ECO:0000313" key="1">
    <source>
        <dbReference type="EMBL" id="MBV2133333.1"/>
    </source>
</evidence>
<dbReference type="InterPro" id="IPR052517">
    <property type="entry name" value="GlcG_carb_metab_protein"/>
</dbReference>
<organism evidence="1 2">
    <name type="scientific">Geopseudomonas aromaticivorans</name>
    <dbReference type="NCBI Taxonomy" id="2849492"/>
    <lineage>
        <taxon>Bacteria</taxon>
        <taxon>Pseudomonadati</taxon>
        <taxon>Pseudomonadota</taxon>
        <taxon>Gammaproteobacteria</taxon>
        <taxon>Pseudomonadales</taxon>
        <taxon>Pseudomonadaceae</taxon>
        <taxon>Geopseudomonas</taxon>
    </lineage>
</organism>
<evidence type="ECO:0000313" key="2">
    <source>
        <dbReference type="Proteomes" id="UP000813068"/>
    </source>
</evidence>
<comment type="caution">
    <text evidence="1">The sequence shown here is derived from an EMBL/GenBank/DDBJ whole genome shotgun (WGS) entry which is preliminary data.</text>
</comment>
<keyword evidence="2" id="KW-1185">Reference proteome</keyword>